<dbReference type="InterPro" id="IPR009025">
    <property type="entry name" value="RBP11-like_dimer"/>
</dbReference>
<keyword evidence="5" id="KW-0548">Nucleotidyltransferase</keyword>
<accession>A0A133V6B6</accession>
<evidence type="ECO:0000256" key="2">
    <source>
        <dbReference type="ARBA" id="ARBA00022490"/>
    </source>
</evidence>
<keyword evidence="3 5" id="KW-0804">Transcription</keyword>
<dbReference type="AlphaFoldDB" id="A0A133V6B6"/>
<comment type="caution">
    <text evidence="8">The sequence shown here is derived from an EMBL/GenBank/DDBJ whole genome shotgun (WGS) entry which is preliminary data.</text>
</comment>
<organism evidence="8 9">
    <name type="scientific">candidate division MSBL1 archaeon SCGC-AAA261F19</name>
    <dbReference type="NCBI Taxonomy" id="1698275"/>
    <lineage>
        <taxon>Archaea</taxon>
        <taxon>Methanobacteriati</taxon>
        <taxon>Methanobacteriota</taxon>
        <taxon>candidate division MSBL1</taxon>
    </lineage>
</organism>
<sequence>MELELVEKCGTAVRLKIRGEGHTFCNVLRKKLHEDDRVETAAYSIDHPLLEHPEMYIKVKKGKSPKRALIRAAKKLVEDYEEVQKKMEKALKDRK</sequence>
<dbReference type="GO" id="GO:0000428">
    <property type="term" value="C:DNA-directed RNA polymerase complex"/>
    <property type="evidence" value="ECO:0007669"/>
    <property type="project" value="UniProtKB-KW"/>
</dbReference>
<keyword evidence="2 5" id="KW-0963">Cytoplasm</keyword>
<dbReference type="CDD" id="cd06927">
    <property type="entry name" value="RNAP_L"/>
    <property type="match status" value="1"/>
</dbReference>
<reference evidence="8 9" key="1">
    <citation type="journal article" date="2016" name="Sci. Rep.">
        <title>Metabolic traits of an uncultured archaeal lineage -MSBL1- from brine pools of the Red Sea.</title>
        <authorList>
            <person name="Mwirichia R."/>
            <person name="Alam I."/>
            <person name="Rashid M."/>
            <person name="Vinu M."/>
            <person name="Ba-Alawi W."/>
            <person name="Anthony Kamau A."/>
            <person name="Kamanda Ngugi D."/>
            <person name="Goker M."/>
            <person name="Klenk H.P."/>
            <person name="Bajic V."/>
            <person name="Stingl U."/>
        </authorList>
    </citation>
    <scope>NUCLEOTIDE SEQUENCE [LARGE SCALE GENOMIC DNA]</scope>
    <source>
        <strain evidence="8">SCGC-AAA261F19</strain>
    </source>
</reference>
<comment type="function">
    <text evidence="5">DNA-dependent RNA polymerase (RNAP) catalyzes the transcription of DNA into RNA using the four ribonucleoside triphosphates as substrates.</text>
</comment>
<evidence type="ECO:0000256" key="3">
    <source>
        <dbReference type="ARBA" id="ARBA00023163"/>
    </source>
</evidence>
<dbReference type="Pfam" id="PF13656">
    <property type="entry name" value="RNA_pol_L_2"/>
    <property type="match status" value="1"/>
</dbReference>
<dbReference type="HAMAP" id="MF_00261">
    <property type="entry name" value="RNApol_arch_Rpo11"/>
    <property type="match status" value="1"/>
</dbReference>
<dbReference type="PANTHER" id="PTHR13946:SF28">
    <property type="entry name" value="DNA-DIRECTED RNA POLYMERASES I AND III SUBUNIT RPAC2"/>
    <property type="match status" value="1"/>
</dbReference>
<dbReference type="Proteomes" id="UP000070565">
    <property type="component" value="Unassembled WGS sequence"/>
</dbReference>
<evidence type="ECO:0000256" key="1">
    <source>
        <dbReference type="ARBA" id="ARBA00022478"/>
    </source>
</evidence>
<dbReference type="PANTHER" id="PTHR13946">
    <property type="entry name" value="DNA-DIRECTED RNA POLYMERASE I,II,III"/>
    <property type="match status" value="1"/>
</dbReference>
<evidence type="ECO:0000256" key="5">
    <source>
        <dbReference type="HAMAP-Rule" id="MF_00261"/>
    </source>
</evidence>
<comment type="subcellular location">
    <subcellularLocation>
        <location evidence="5">Cytoplasm</location>
    </subcellularLocation>
</comment>
<dbReference type="Gene3D" id="3.30.1360.10">
    <property type="entry name" value="RNA polymerase, RBP11-like subunit"/>
    <property type="match status" value="1"/>
</dbReference>
<keyword evidence="9" id="KW-1185">Reference proteome</keyword>
<keyword evidence="1 5" id="KW-0240">DNA-directed RNA polymerase</keyword>
<dbReference type="EC" id="2.7.7.6" evidence="5"/>
<evidence type="ECO:0000313" key="9">
    <source>
        <dbReference type="Proteomes" id="UP000070565"/>
    </source>
</evidence>
<dbReference type="InterPro" id="IPR022905">
    <property type="entry name" value="Rpo11-like"/>
</dbReference>
<dbReference type="SUPFAM" id="SSF55257">
    <property type="entry name" value="RBP11-like subunits of RNA polymerase"/>
    <property type="match status" value="1"/>
</dbReference>
<dbReference type="EMBL" id="LHXZ01000077">
    <property type="protein sequence ID" value="KXB01972.1"/>
    <property type="molecule type" value="Genomic_DNA"/>
</dbReference>
<feature type="coiled-coil region" evidence="6">
    <location>
        <begin position="66"/>
        <end position="93"/>
    </location>
</feature>
<comment type="catalytic activity">
    <reaction evidence="5">
        <text>RNA(n) + a ribonucleoside 5'-triphosphate = RNA(n+1) + diphosphate</text>
        <dbReference type="Rhea" id="RHEA:21248"/>
        <dbReference type="Rhea" id="RHEA-COMP:14527"/>
        <dbReference type="Rhea" id="RHEA-COMP:17342"/>
        <dbReference type="ChEBI" id="CHEBI:33019"/>
        <dbReference type="ChEBI" id="CHEBI:61557"/>
        <dbReference type="ChEBI" id="CHEBI:140395"/>
        <dbReference type="EC" id="2.7.7.6"/>
    </reaction>
</comment>
<dbReference type="NCBIfam" id="NF002240">
    <property type="entry name" value="PRK01146.2-4"/>
    <property type="match status" value="1"/>
</dbReference>
<dbReference type="PROSITE" id="PS01154">
    <property type="entry name" value="RNA_POL_L_13KD"/>
    <property type="match status" value="1"/>
</dbReference>
<comment type="similarity">
    <text evidence="4 5">Belongs to the archaeal Rpo11/eukaryotic RPB11/RPC19 RNA polymerase subunit family.</text>
</comment>
<evidence type="ECO:0000256" key="6">
    <source>
        <dbReference type="SAM" id="Coils"/>
    </source>
</evidence>
<keyword evidence="6" id="KW-0175">Coiled coil</keyword>
<evidence type="ECO:0000313" key="8">
    <source>
        <dbReference type="EMBL" id="KXB01972.1"/>
    </source>
</evidence>
<dbReference type="InterPro" id="IPR036603">
    <property type="entry name" value="RBP11-like"/>
</dbReference>
<dbReference type="GO" id="GO:0003899">
    <property type="term" value="F:DNA-directed RNA polymerase activity"/>
    <property type="evidence" value="ECO:0007669"/>
    <property type="project" value="UniProtKB-UniRule"/>
</dbReference>
<evidence type="ECO:0000256" key="4">
    <source>
        <dbReference type="ARBA" id="ARBA00025751"/>
    </source>
</evidence>
<dbReference type="GO" id="GO:0046983">
    <property type="term" value="F:protein dimerization activity"/>
    <property type="evidence" value="ECO:0007669"/>
    <property type="project" value="InterPro"/>
</dbReference>
<dbReference type="GO" id="GO:0003677">
    <property type="term" value="F:DNA binding"/>
    <property type="evidence" value="ECO:0007669"/>
    <property type="project" value="InterPro"/>
</dbReference>
<name>A0A133V6B6_9EURY</name>
<gene>
    <name evidence="5" type="primary">rpo11</name>
    <name evidence="5" type="synonym">rpoL</name>
    <name evidence="8" type="ORF">AKJ45_03810</name>
</gene>
<feature type="domain" description="DNA-directed RNA polymerase RBP11-like dimerisation" evidence="7">
    <location>
        <begin position="13"/>
        <end position="85"/>
    </location>
</feature>
<dbReference type="GO" id="GO:0005737">
    <property type="term" value="C:cytoplasm"/>
    <property type="evidence" value="ECO:0007669"/>
    <property type="project" value="UniProtKB-SubCell"/>
</dbReference>
<keyword evidence="5" id="KW-0808">Transferase</keyword>
<protein>
    <recommendedName>
        <fullName evidence="5">DNA-directed RNA polymerase subunit Rpo11</fullName>
        <ecNumber evidence="5">2.7.7.6</ecNumber>
    </recommendedName>
    <alternativeName>
        <fullName evidence="5">DNA-directed RNA polymerase subunit L</fullName>
    </alternativeName>
</protein>
<dbReference type="InterPro" id="IPR008193">
    <property type="entry name" value="RNA_pol_Rpb11_13-16kDa_CS"/>
</dbReference>
<evidence type="ECO:0000259" key="7">
    <source>
        <dbReference type="Pfam" id="PF13656"/>
    </source>
</evidence>
<proteinExistence type="inferred from homology"/>
<comment type="subunit">
    <text evidence="5">Part of the RNA polymerase complex.</text>
</comment>
<dbReference type="GO" id="GO:0006351">
    <property type="term" value="P:DNA-templated transcription"/>
    <property type="evidence" value="ECO:0007669"/>
    <property type="project" value="UniProtKB-UniRule"/>
</dbReference>